<feature type="transmembrane region" description="Helical" evidence="1">
    <location>
        <begin position="12"/>
        <end position="33"/>
    </location>
</feature>
<dbReference type="InterPro" id="IPR058193">
    <property type="entry name" value="VanY/YodJ_core_dom"/>
</dbReference>
<dbReference type="InterPro" id="IPR003709">
    <property type="entry name" value="VanY-like_core_dom"/>
</dbReference>
<evidence type="ECO:0000313" key="3">
    <source>
        <dbReference type="EMBL" id="MDN4475563.1"/>
    </source>
</evidence>
<dbReference type="PANTHER" id="PTHR34385">
    <property type="entry name" value="D-ALANYL-D-ALANINE CARBOXYPEPTIDASE"/>
    <property type="match status" value="1"/>
</dbReference>
<dbReference type="PANTHER" id="PTHR34385:SF1">
    <property type="entry name" value="PEPTIDOGLYCAN L-ALANYL-D-GLUTAMATE ENDOPEPTIDASE CWLK"/>
    <property type="match status" value="1"/>
</dbReference>
<accession>A0ABT8G8W3</accession>
<gene>
    <name evidence="3" type="ORF">QQX09_06820</name>
</gene>
<evidence type="ECO:0000256" key="1">
    <source>
        <dbReference type="SAM" id="Phobius"/>
    </source>
</evidence>
<organism evidence="3 4">
    <name type="scientific">Demequina litoralis</name>
    <dbReference type="NCBI Taxonomy" id="3051660"/>
    <lineage>
        <taxon>Bacteria</taxon>
        <taxon>Bacillati</taxon>
        <taxon>Actinomycetota</taxon>
        <taxon>Actinomycetes</taxon>
        <taxon>Micrococcales</taxon>
        <taxon>Demequinaceae</taxon>
        <taxon>Demequina</taxon>
    </lineage>
</organism>
<sequence length="282" mass="29112">MSAASPRRRRRLVHAAVVAASCFGLGIGAGALLPPADDWLALAGASDATAAAPTPTASATPVPGASSLAAITADPQATAVRTPEVEVTAPDVDDPDSLTVVVNKQRPLDPLDHVPDDLVTVEGIPNGVTMRAEAAAAMTALHEAAVEAGAGFSISTAYRAYGTQSSLYAGYVRSRGQDGADRFSARPGYSEHQTGLAADVSNGVCTLQACFATTAAGQYLAAHAWEHGYIVRYPAGSDAVTGYIYEPWHLRYVGAEVAAAMHDGGIATLEEYFGLDPAPDYR</sequence>
<name>A0ABT8G8W3_9MICO</name>
<dbReference type="Proteomes" id="UP001172728">
    <property type="component" value="Unassembled WGS sequence"/>
</dbReference>
<dbReference type="Pfam" id="PF02557">
    <property type="entry name" value="VanY"/>
    <property type="match status" value="1"/>
</dbReference>
<dbReference type="InterPro" id="IPR009045">
    <property type="entry name" value="Zn_M74/Hedgehog-like"/>
</dbReference>
<evidence type="ECO:0000313" key="4">
    <source>
        <dbReference type="Proteomes" id="UP001172728"/>
    </source>
</evidence>
<keyword evidence="1" id="KW-1133">Transmembrane helix</keyword>
<dbReference type="CDD" id="cd14852">
    <property type="entry name" value="LD-carboxypeptidase"/>
    <property type="match status" value="1"/>
</dbReference>
<feature type="domain" description="D-alanyl-D-alanine carboxypeptidase-like core" evidence="2">
    <location>
        <begin position="129"/>
        <end position="254"/>
    </location>
</feature>
<dbReference type="RefSeq" id="WP_301132746.1">
    <property type="nucleotide sequence ID" value="NZ_JAUHPW010000004.1"/>
</dbReference>
<dbReference type="EMBL" id="JAUHPW010000004">
    <property type="protein sequence ID" value="MDN4475563.1"/>
    <property type="molecule type" value="Genomic_DNA"/>
</dbReference>
<comment type="caution">
    <text evidence="3">The sequence shown here is derived from an EMBL/GenBank/DDBJ whole genome shotgun (WGS) entry which is preliminary data.</text>
</comment>
<dbReference type="PROSITE" id="PS51257">
    <property type="entry name" value="PROKAR_LIPOPROTEIN"/>
    <property type="match status" value="1"/>
</dbReference>
<dbReference type="SUPFAM" id="SSF55166">
    <property type="entry name" value="Hedgehog/DD-peptidase"/>
    <property type="match status" value="1"/>
</dbReference>
<evidence type="ECO:0000259" key="2">
    <source>
        <dbReference type="Pfam" id="PF02557"/>
    </source>
</evidence>
<dbReference type="Gene3D" id="3.30.1380.10">
    <property type="match status" value="1"/>
</dbReference>
<proteinExistence type="predicted"/>
<keyword evidence="1" id="KW-0472">Membrane</keyword>
<keyword evidence="4" id="KW-1185">Reference proteome</keyword>
<reference evidence="3" key="1">
    <citation type="submission" date="2023-06" db="EMBL/GenBank/DDBJ databases">
        <title>Sysu t00192.</title>
        <authorList>
            <person name="Gao L."/>
            <person name="Fang B.-Z."/>
            <person name="Li W.-J."/>
        </authorList>
    </citation>
    <scope>NUCLEOTIDE SEQUENCE</scope>
    <source>
        <strain evidence="3">SYSU T00192</strain>
    </source>
</reference>
<dbReference type="InterPro" id="IPR052179">
    <property type="entry name" value="DD-CPase-like"/>
</dbReference>
<keyword evidence="1" id="KW-0812">Transmembrane</keyword>
<protein>
    <submittedName>
        <fullName evidence="3">M15 family metallopeptidase</fullName>
    </submittedName>
</protein>